<evidence type="ECO:0000256" key="7">
    <source>
        <dbReference type="ARBA" id="ARBA00023303"/>
    </source>
</evidence>
<feature type="transmembrane region" description="Helical" evidence="10">
    <location>
        <begin position="52"/>
        <end position="74"/>
    </location>
</feature>
<dbReference type="GO" id="GO:0022841">
    <property type="term" value="F:potassium ion leak channel activity"/>
    <property type="evidence" value="ECO:0007669"/>
    <property type="project" value="TreeGrafter"/>
</dbReference>
<comment type="similarity">
    <text evidence="8">Belongs to the two pore domain potassium channel (TC 1.A.1.8) family.</text>
</comment>
<dbReference type="OrthoDB" id="297496at2759"/>
<evidence type="ECO:0000313" key="12">
    <source>
        <dbReference type="EMBL" id="KAF7169113.1"/>
    </source>
</evidence>
<feature type="transmembrane region" description="Helical" evidence="10">
    <location>
        <begin position="224"/>
        <end position="245"/>
    </location>
</feature>
<keyword evidence="2 8" id="KW-0813">Transport</keyword>
<keyword evidence="4 10" id="KW-1133">Transmembrane helix</keyword>
<feature type="compositionally biased region" description="Polar residues" evidence="9">
    <location>
        <begin position="444"/>
        <end position="468"/>
    </location>
</feature>
<feature type="transmembrane region" description="Helical" evidence="10">
    <location>
        <begin position="127"/>
        <end position="147"/>
    </location>
</feature>
<dbReference type="FunFam" id="1.10.287.70:FF:000198">
    <property type="entry name" value="TOK2 potassium channel"/>
    <property type="match status" value="1"/>
</dbReference>
<evidence type="ECO:0000259" key="11">
    <source>
        <dbReference type="Pfam" id="PF07885"/>
    </source>
</evidence>
<dbReference type="SUPFAM" id="SSF81324">
    <property type="entry name" value="Voltage-gated potassium channels"/>
    <property type="match status" value="2"/>
</dbReference>
<accession>A0A8H6QAM6</accession>
<keyword evidence="6 10" id="KW-0472">Membrane</keyword>
<dbReference type="PANTHER" id="PTHR11003">
    <property type="entry name" value="POTASSIUM CHANNEL, SUBFAMILY K"/>
    <property type="match status" value="1"/>
</dbReference>
<evidence type="ECO:0000256" key="4">
    <source>
        <dbReference type="ARBA" id="ARBA00022989"/>
    </source>
</evidence>
<feature type="compositionally biased region" description="Basic and acidic residues" evidence="9">
    <location>
        <begin position="276"/>
        <end position="286"/>
    </location>
</feature>
<feature type="transmembrane region" description="Helical" evidence="10">
    <location>
        <begin position="379"/>
        <end position="402"/>
    </location>
</feature>
<dbReference type="PRINTS" id="PR01333">
    <property type="entry name" value="2POREKCHANEL"/>
</dbReference>
<comment type="caution">
    <text evidence="12">The sequence shown here is derived from an EMBL/GenBank/DDBJ whole genome shotgun (WGS) entry which is preliminary data.</text>
</comment>
<comment type="subcellular location">
    <subcellularLocation>
        <location evidence="1">Membrane</location>
        <topology evidence="1">Multi-pass membrane protein</topology>
    </subcellularLocation>
</comment>
<keyword evidence="3 8" id="KW-0812">Transmembrane</keyword>
<feature type="compositionally biased region" description="Basic and acidic residues" evidence="9">
    <location>
        <begin position="424"/>
        <end position="435"/>
    </location>
</feature>
<dbReference type="Pfam" id="PF07885">
    <property type="entry name" value="Ion_trans_2"/>
    <property type="match status" value="2"/>
</dbReference>
<reference evidence="12" key="1">
    <citation type="submission" date="2020-06" db="EMBL/GenBank/DDBJ databases">
        <title>Draft genome sequences of strains closely related to Aspergillus parafelis and Aspergillus hiratsukae.</title>
        <authorList>
            <person name="Dos Santos R.A.C."/>
            <person name="Rivero-Menendez O."/>
            <person name="Steenwyk J.L."/>
            <person name="Mead M.E."/>
            <person name="Goldman G.H."/>
            <person name="Alastruey-Izquierdo A."/>
            <person name="Rokas A."/>
        </authorList>
    </citation>
    <scope>NUCLEOTIDE SEQUENCE</scope>
    <source>
        <strain evidence="12">CNM-CM5623</strain>
    </source>
</reference>
<evidence type="ECO:0000313" key="13">
    <source>
        <dbReference type="Proteomes" id="UP000654922"/>
    </source>
</evidence>
<dbReference type="InterPro" id="IPR013099">
    <property type="entry name" value="K_chnl_dom"/>
</dbReference>
<evidence type="ECO:0000256" key="5">
    <source>
        <dbReference type="ARBA" id="ARBA00023065"/>
    </source>
</evidence>
<dbReference type="GO" id="GO:0005886">
    <property type="term" value="C:plasma membrane"/>
    <property type="evidence" value="ECO:0007669"/>
    <property type="project" value="TreeGrafter"/>
</dbReference>
<evidence type="ECO:0000256" key="9">
    <source>
        <dbReference type="SAM" id="MobiDB-lite"/>
    </source>
</evidence>
<gene>
    <name evidence="12" type="ORF">CNMCM5623_001921</name>
</gene>
<feature type="transmembrane region" description="Helical" evidence="10">
    <location>
        <begin position="317"/>
        <end position="338"/>
    </location>
</feature>
<feature type="region of interest" description="Disordered" evidence="9">
    <location>
        <begin position="273"/>
        <end position="293"/>
    </location>
</feature>
<dbReference type="InterPro" id="IPR003280">
    <property type="entry name" value="2pore_dom_K_chnl"/>
</dbReference>
<keyword evidence="7 8" id="KW-0407">Ion channel</keyword>
<feature type="region of interest" description="Disordered" evidence="9">
    <location>
        <begin position="424"/>
        <end position="470"/>
    </location>
</feature>
<dbReference type="Proteomes" id="UP000654922">
    <property type="component" value="Unassembled WGS sequence"/>
</dbReference>
<evidence type="ECO:0000256" key="10">
    <source>
        <dbReference type="SAM" id="Phobius"/>
    </source>
</evidence>
<sequence length="593" mass="66729">MVTRWWLVSATFPVVAGLLCALAIMFNICAVSQGWREIVDVDGSVSTIDQPAWAVVLKALSLAFAVVGYIVLLLTMISKRDPVKGFIVTIMCWCASAATLLSVIGVIAGEHTTVGPQQTLQYTQNYFYGTFAAGHYVLIAVLLAIYTGSVHSAHLTHEERRTVECTSIILRATTFFAFLLGGAAVYATIEGWTFMDALYWADYTLLTIGIGNIVPKTHLGRSLLFPYASAGIFNAGLVITSMMSFTENIRELNIKLKMEEVHSGMQGRRCAAECSSDSHGDREKQAPETPAESRYPNKADLLKFQRFKRDFYRRHRWMTLIWSGVALFFLWLLSAVIFRRSERSQKWTYFEAVYFTYTSLTTIGYGDLYPTSNFGKAFFVFWSLLAVPVLTNLITAMAQLGFEKLTYLLRYLWRFQASRLGRMNRDAQRERERNKSVPGPGIANDSNTRASEPTNSIQPPNGVQSSSTYEKRESGKSLVQAAQHSLLLGEEIHKLISILHSSSTTQLDLYTEWDRILPLLHPESDGRDLSETTSLATLYGHTGTVLEFVETDIPTIDMKKEILWMLKFVTERFCSHLREGLEREQSGRSDTLS</sequence>
<evidence type="ECO:0000256" key="1">
    <source>
        <dbReference type="ARBA" id="ARBA00004141"/>
    </source>
</evidence>
<keyword evidence="5 8" id="KW-0406">Ion transport</keyword>
<evidence type="ECO:0000256" key="3">
    <source>
        <dbReference type="ARBA" id="ARBA00022692"/>
    </source>
</evidence>
<evidence type="ECO:0000256" key="6">
    <source>
        <dbReference type="ARBA" id="ARBA00023136"/>
    </source>
</evidence>
<organism evidence="12 13">
    <name type="scientific">Aspergillus felis</name>
    <dbReference type="NCBI Taxonomy" id="1287682"/>
    <lineage>
        <taxon>Eukaryota</taxon>
        <taxon>Fungi</taxon>
        <taxon>Dikarya</taxon>
        <taxon>Ascomycota</taxon>
        <taxon>Pezizomycotina</taxon>
        <taxon>Eurotiomycetes</taxon>
        <taxon>Eurotiomycetidae</taxon>
        <taxon>Eurotiales</taxon>
        <taxon>Aspergillaceae</taxon>
        <taxon>Aspergillus</taxon>
        <taxon>Aspergillus subgen. Fumigati</taxon>
    </lineage>
</organism>
<name>A0A8H6QAM6_9EURO</name>
<dbReference type="PANTHER" id="PTHR11003:SF291">
    <property type="entry name" value="IP11374P"/>
    <property type="match status" value="1"/>
</dbReference>
<feature type="domain" description="Potassium channel" evidence="11">
    <location>
        <begin position="327"/>
        <end position="400"/>
    </location>
</feature>
<feature type="transmembrane region" description="Helical" evidence="10">
    <location>
        <begin position="168"/>
        <end position="189"/>
    </location>
</feature>
<dbReference type="GO" id="GO:0030322">
    <property type="term" value="P:stabilization of membrane potential"/>
    <property type="evidence" value="ECO:0007669"/>
    <property type="project" value="TreeGrafter"/>
</dbReference>
<evidence type="ECO:0000256" key="2">
    <source>
        <dbReference type="ARBA" id="ARBA00022448"/>
    </source>
</evidence>
<proteinExistence type="inferred from homology"/>
<feature type="domain" description="Potassium channel" evidence="11">
    <location>
        <begin position="175"/>
        <end position="246"/>
    </location>
</feature>
<dbReference type="AlphaFoldDB" id="A0A8H6QAM6"/>
<dbReference type="GO" id="GO:0015271">
    <property type="term" value="F:outward rectifier potassium channel activity"/>
    <property type="evidence" value="ECO:0007669"/>
    <property type="project" value="TreeGrafter"/>
</dbReference>
<dbReference type="EMBL" id="JACBAE010001249">
    <property type="protein sequence ID" value="KAF7169113.1"/>
    <property type="molecule type" value="Genomic_DNA"/>
</dbReference>
<feature type="transmembrane region" description="Helical" evidence="10">
    <location>
        <begin position="86"/>
        <end position="107"/>
    </location>
</feature>
<protein>
    <recommendedName>
        <fullName evidence="11">Potassium channel domain-containing protein</fullName>
    </recommendedName>
</protein>
<dbReference type="Gene3D" id="1.10.287.70">
    <property type="match status" value="2"/>
</dbReference>
<evidence type="ECO:0000256" key="8">
    <source>
        <dbReference type="RuleBase" id="RU003857"/>
    </source>
</evidence>